<evidence type="ECO:0000313" key="2">
    <source>
        <dbReference type="Proteomes" id="UP000281118"/>
    </source>
</evidence>
<proteinExistence type="predicted"/>
<evidence type="ECO:0000313" key="1">
    <source>
        <dbReference type="EMBL" id="RUR70310.1"/>
    </source>
</evidence>
<dbReference type="RefSeq" id="WP_126024416.1">
    <property type="nucleotide sequence ID" value="NZ_RXFT01000012.1"/>
</dbReference>
<dbReference type="OrthoDB" id="2047475at2"/>
<sequence length="169" mass="18547">MPKTLPKTICLVTSGMGIVLHSPWATASIAQGEDFLTSRFSNPTDVAELVNSSRIAAFCTGSPGAWRLHLRTDPPDETALVQADYKVRLGIEVRDGILQIRDLFELMSWDAACDDEQVIQLTDGFYRITAYTSPPESGILGDDQDIHLHLEAVSEPAQLVHRGVPQLCD</sequence>
<dbReference type="Proteomes" id="UP000281118">
    <property type="component" value="Unassembled WGS sequence"/>
</dbReference>
<name>A0A3S0XIT0_9BURK</name>
<gene>
    <name evidence="1" type="ORF">EJP67_24960</name>
</gene>
<organism evidence="1 2">
    <name type="scientific">Variovorax guangxiensis</name>
    <dbReference type="NCBI Taxonomy" id="1775474"/>
    <lineage>
        <taxon>Bacteria</taxon>
        <taxon>Pseudomonadati</taxon>
        <taxon>Pseudomonadota</taxon>
        <taxon>Betaproteobacteria</taxon>
        <taxon>Burkholderiales</taxon>
        <taxon>Comamonadaceae</taxon>
        <taxon>Variovorax</taxon>
    </lineage>
</organism>
<protein>
    <submittedName>
        <fullName evidence="1">Uncharacterized protein</fullName>
    </submittedName>
</protein>
<dbReference type="AlphaFoldDB" id="A0A3S0XIT0"/>
<reference evidence="1 2" key="1">
    <citation type="submission" date="2018-12" db="EMBL/GenBank/DDBJ databases">
        <title>The genome sequences of Variovorax guangxiensis DSM 27352.</title>
        <authorList>
            <person name="Gao J."/>
            <person name="Sun J."/>
        </authorList>
    </citation>
    <scope>NUCLEOTIDE SEQUENCE [LARGE SCALE GENOMIC DNA]</scope>
    <source>
        <strain evidence="1 2">DSM 27352</strain>
    </source>
</reference>
<comment type="caution">
    <text evidence="1">The sequence shown here is derived from an EMBL/GenBank/DDBJ whole genome shotgun (WGS) entry which is preliminary data.</text>
</comment>
<dbReference type="EMBL" id="RXFT01000012">
    <property type="protein sequence ID" value="RUR70310.1"/>
    <property type="molecule type" value="Genomic_DNA"/>
</dbReference>
<accession>A0A3S0XIT0</accession>